<accession>A0A6S6UAM5</accession>
<dbReference type="AlphaFoldDB" id="A0A6S6UAM5"/>
<dbReference type="PROSITE" id="PS51257">
    <property type="entry name" value="PROKAR_LIPOPROTEIN"/>
    <property type="match status" value="1"/>
</dbReference>
<name>A0A6S6UAM5_9BACT</name>
<sequence>MKNQPSTPLITLFSGFFILIITVFSACIGSKSKSETKEQYLPDVIQNIELGMAQSSVLKLRNKAYIVHSVQETPREIYTEDLKTEKYTSVYYLFDKTGNKALAEINILHQSKEAAEQTIKAYFGEQKNKKQNQWHKILKDGTTIHATWRKQKVFIYLEKKEIKTENIREQ</sequence>
<gene>
    <name evidence="1" type="ORF">HELGO_WM22854</name>
</gene>
<evidence type="ECO:0008006" key="2">
    <source>
        <dbReference type="Google" id="ProtNLM"/>
    </source>
</evidence>
<protein>
    <recommendedName>
        <fullName evidence="2">Lipoprotein</fullName>
    </recommendedName>
</protein>
<proteinExistence type="predicted"/>
<evidence type="ECO:0000313" key="1">
    <source>
        <dbReference type="EMBL" id="CAA6828778.1"/>
    </source>
</evidence>
<organism evidence="1">
    <name type="scientific">uncultured Aureispira sp</name>
    <dbReference type="NCBI Taxonomy" id="1331704"/>
    <lineage>
        <taxon>Bacteria</taxon>
        <taxon>Pseudomonadati</taxon>
        <taxon>Bacteroidota</taxon>
        <taxon>Saprospiria</taxon>
        <taxon>Saprospirales</taxon>
        <taxon>Saprospiraceae</taxon>
        <taxon>Aureispira</taxon>
        <taxon>environmental samples</taxon>
    </lineage>
</organism>
<dbReference type="EMBL" id="CACVAQ010000438">
    <property type="protein sequence ID" value="CAA6828778.1"/>
    <property type="molecule type" value="Genomic_DNA"/>
</dbReference>
<reference evidence="1" key="1">
    <citation type="submission" date="2020-01" db="EMBL/GenBank/DDBJ databases">
        <authorList>
            <person name="Meier V. D."/>
            <person name="Meier V D."/>
        </authorList>
    </citation>
    <scope>NUCLEOTIDE SEQUENCE</scope>
    <source>
        <strain evidence="1">HLG_WM_MAG_10</strain>
    </source>
</reference>